<feature type="domain" description="FAD-binding" evidence="4">
    <location>
        <begin position="5"/>
        <end position="354"/>
    </location>
</feature>
<dbReference type="PANTHER" id="PTHR43004:SF19">
    <property type="entry name" value="BINDING MONOOXYGENASE, PUTATIVE (JCVI)-RELATED"/>
    <property type="match status" value="1"/>
</dbReference>
<keyword evidence="5" id="KW-0560">Oxidoreductase</keyword>
<reference evidence="5" key="1">
    <citation type="submission" date="2022-06" db="EMBL/GenBank/DDBJ databases">
        <title>Novel species in genus nocardia.</title>
        <authorList>
            <person name="Li F."/>
        </authorList>
    </citation>
    <scope>NUCLEOTIDE SEQUENCE</scope>
    <source>
        <strain evidence="5">CDC141</strain>
    </source>
</reference>
<dbReference type="EMBL" id="JAMRXG010000007">
    <property type="protein sequence ID" value="MCM6775494.1"/>
    <property type="molecule type" value="Genomic_DNA"/>
</dbReference>
<dbReference type="GO" id="GO:0071949">
    <property type="term" value="F:FAD binding"/>
    <property type="evidence" value="ECO:0007669"/>
    <property type="project" value="InterPro"/>
</dbReference>
<evidence type="ECO:0000313" key="6">
    <source>
        <dbReference type="Proteomes" id="UP001139157"/>
    </source>
</evidence>
<dbReference type="InterPro" id="IPR050641">
    <property type="entry name" value="RIFMO-like"/>
</dbReference>
<keyword evidence="2" id="KW-0285">Flavoprotein</keyword>
<evidence type="ECO:0000256" key="3">
    <source>
        <dbReference type="ARBA" id="ARBA00022827"/>
    </source>
</evidence>
<dbReference type="PRINTS" id="PR00420">
    <property type="entry name" value="RNGMNOXGNASE"/>
</dbReference>
<comment type="caution">
    <text evidence="5">The sequence shown here is derived from an EMBL/GenBank/DDBJ whole genome shotgun (WGS) entry which is preliminary data.</text>
</comment>
<dbReference type="Pfam" id="PF21274">
    <property type="entry name" value="Rng_hyd_C"/>
    <property type="match status" value="1"/>
</dbReference>
<dbReference type="GO" id="GO:0016709">
    <property type="term" value="F:oxidoreductase activity, acting on paired donors, with incorporation or reduction of molecular oxygen, NAD(P)H as one donor, and incorporation of one atom of oxygen"/>
    <property type="evidence" value="ECO:0007669"/>
    <property type="project" value="UniProtKB-ARBA"/>
</dbReference>
<proteinExistence type="predicted"/>
<name>A0A9X2IYB9_9NOCA</name>
<dbReference type="InterPro" id="IPR036188">
    <property type="entry name" value="FAD/NAD-bd_sf"/>
</dbReference>
<evidence type="ECO:0000259" key="4">
    <source>
        <dbReference type="Pfam" id="PF01494"/>
    </source>
</evidence>
<dbReference type="Proteomes" id="UP001139157">
    <property type="component" value="Unassembled WGS sequence"/>
</dbReference>
<dbReference type="Pfam" id="PF01494">
    <property type="entry name" value="FAD_binding_3"/>
    <property type="match status" value="1"/>
</dbReference>
<protein>
    <submittedName>
        <fullName evidence="5">FAD-dependent monooxygenase</fullName>
    </submittedName>
</protein>
<organism evidence="5 6">
    <name type="scientific">Nocardia pulmonis</name>
    <dbReference type="NCBI Taxonomy" id="2951408"/>
    <lineage>
        <taxon>Bacteria</taxon>
        <taxon>Bacillati</taxon>
        <taxon>Actinomycetota</taxon>
        <taxon>Actinomycetes</taxon>
        <taxon>Mycobacteriales</taxon>
        <taxon>Nocardiaceae</taxon>
        <taxon>Nocardia</taxon>
    </lineage>
</organism>
<evidence type="ECO:0000256" key="2">
    <source>
        <dbReference type="ARBA" id="ARBA00022630"/>
    </source>
</evidence>
<evidence type="ECO:0000256" key="1">
    <source>
        <dbReference type="ARBA" id="ARBA00001974"/>
    </source>
</evidence>
<keyword evidence="6" id="KW-1185">Reference proteome</keyword>
<dbReference type="RefSeq" id="WP_251913742.1">
    <property type="nucleotide sequence ID" value="NZ_JAMRXG010000007.1"/>
</dbReference>
<dbReference type="InterPro" id="IPR002938">
    <property type="entry name" value="FAD-bd"/>
</dbReference>
<gene>
    <name evidence="5" type="ORF">NDR86_18635</name>
</gene>
<dbReference type="Gene3D" id="3.40.30.120">
    <property type="match status" value="1"/>
</dbReference>
<sequence>MSEIRTDVLISGAGPNGLLLATELALAGVRPIVLETLPGPATEPKANGLVGQVVRVLDMRALYPDRPTPLPFYIFSGLRMDFTTLTDNPMHAWMIPQRELTTLLAERARELDIEVRWQHTLTDFTQDDDGVVATVTGPLGEHRVAARFLVGADGGKSLVRKRSGIGFPGFTAADRITRVGHVEIPGFVRLDTGGYELPGYGPISWGHHWTERGMFIIAEFQPGRTLVATTEYGVDPGGDQDPMTLDELGASVNHVLGIDLPIRPPSWDGPRLLRRMVGQNTRTAERYRDRRVFLVGDAAHVHSAMGGPGLNLGMQDAINLGWKLAAHVRGVAPEGLLDTYETERRPLAERVMTSSMAQSALMAPGPEVGGLRQLFDELLGIPAVLEHIARLMGGADVRYDTGCDHPLAGRLVPDFTVETDAGPRRIAELLRSGRPLLLVVDGRADGETDGWADRVDRLVATASDAPAAALLIRPDGYVAWATGDSDDDGLRDALTRWFGPAQLTTIAAPLPALRTGSGRL</sequence>
<keyword evidence="5" id="KW-0503">Monooxygenase</keyword>
<comment type="cofactor">
    <cofactor evidence="1">
        <name>FAD</name>
        <dbReference type="ChEBI" id="CHEBI:57692"/>
    </cofactor>
</comment>
<dbReference type="PANTHER" id="PTHR43004">
    <property type="entry name" value="TRK SYSTEM POTASSIUM UPTAKE PROTEIN"/>
    <property type="match status" value="1"/>
</dbReference>
<keyword evidence="3" id="KW-0274">FAD</keyword>
<dbReference type="Gene3D" id="3.50.50.60">
    <property type="entry name" value="FAD/NAD(P)-binding domain"/>
    <property type="match status" value="2"/>
</dbReference>
<dbReference type="AlphaFoldDB" id="A0A9X2IYB9"/>
<dbReference type="SUPFAM" id="SSF51905">
    <property type="entry name" value="FAD/NAD(P)-binding domain"/>
    <property type="match status" value="1"/>
</dbReference>
<accession>A0A9X2IYB9</accession>
<evidence type="ECO:0000313" key="5">
    <source>
        <dbReference type="EMBL" id="MCM6775494.1"/>
    </source>
</evidence>